<dbReference type="InterPro" id="IPR025957">
    <property type="entry name" value="Cys_rich_KTR"/>
</dbReference>
<accession>A0A437S7J1</accession>
<dbReference type="AlphaFoldDB" id="A0A437S7J1"/>
<sequence length="60" mass="7070">MTKFWLCCPICQKKTRVKVMKSTVLKNFPLYCPKCKKEVIVSMENFKLKTVEPDTKIQSQ</sequence>
<dbReference type="Proteomes" id="UP000288812">
    <property type="component" value="Unassembled WGS sequence"/>
</dbReference>
<organism evidence="1 2">
    <name type="scientific">Anaerosphaera multitolerans</name>
    <dbReference type="NCBI Taxonomy" id="2487351"/>
    <lineage>
        <taxon>Bacteria</taxon>
        <taxon>Bacillati</taxon>
        <taxon>Bacillota</taxon>
        <taxon>Tissierellia</taxon>
        <taxon>Tissierellales</taxon>
        <taxon>Peptoniphilaceae</taxon>
        <taxon>Anaerosphaera</taxon>
    </lineage>
</organism>
<gene>
    <name evidence="1" type="ORF">EF514_03815</name>
</gene>
<keyword evidence="2" id="KW-1185">Reference proteome</keyword>
<protein>
    <submittedName>
        <fullName evidence="1">Conjugal transfer protein</fullName>
    </submittedName>
</protein>
<dbReference type="EMBL" id="RLIH01000004">
    <property type="protein sequence ID" value="RVU55026.1"/>
    <property type="molecule type" value="Genomic_DNA"/>
</dbReference>
<evidence type="ECO:0000313" key="2">
    <source>
        <dbReference type="Proteomes" id="UP000288812"/>
    </source>
</evidence>
<name>A0A437S7J1_9FIRM</name>
<evidence type="ECO:0000313" key="1">
    <source>
        <dbReference type="EMBL" id="RVU55026.1"/>
    </source>
</evidence>
<dbReference type="OrthoDB" id="9804828at2"/>
<comment type="caution">
    <text evidence="1">The sequence shown here is derived from an EMBL/GenBank/DDBJ whole genome shotgun (WGS) entry which is preliminary data.</text>
</comment>
<proteinExistence type="predicted"/>
<dbReference type="Pfam" id="PF14205">
    <property type="entry name" value="Cys_rich_KTR"/>
    <property type="match status" value="1"/>
</dbReference>
<dbReference type="RefSeq" id="WP_127724007.1">
    <property type="nucleotide sequence ID" value="NZ_RLIH01000004.1"/>
</dbReference>
<reference evidence="1 2" key="1">
    <citation type="submission" date="2018-11" db="EMBL/GenBank/DDBJ databases">
        <title>Genome sequencing and assembly of Anaerosphaera sp. nov., GS7-6-2.</title>
        <authorList>
            <person name="Rettenmaier R."/>
            <person name="Liebl W."/>
            <person name="Zverlov V."/>
        </authorList>
    </citation>
    <scope>NUCLEOTIDE SEQUENCE [LARGE SCALE GENOMIC DNA]</scope>
    <source>
        <strain evidence="1 2">GS7-6-2</strain>
    </source>
</reference>